<reference evidence="5" key="2">
    <citation type="submission" date="2021-04" db="EMBL/GenBank/DDBJ databases">
        <authorList>
            <person name="Gilroy R."/>
        </authorList>
    </citation>
    <scope>NUCLEOTIDE SEQUENCE</scope>
    <source>
        <strain evidence="5">ChiGjej6B6-1540</strain>
    </source>
</reference>
<dbReference type="GO" id="GO:0003700">
    <property type="term" value="F:DNA-binding transcription factor activity"/>
    <property type="evidence" value="ECO:0007669"/>
    <property type="project" value="TreeGrafter"/>
</dbReference>
<dbReference type="InterPro" id="IPR000595">
    <property type="entry name" value="cNMP-bd_dom"/>
</dbReference>
<dbReference type="PANTHER" id="PTHR24567:SF74">
    <property type="entry name" value="HTH-TYPE TRANSCRIPTIONAL REGULATOR ARCR"/>
    <property type="match status" value="1"/>
</dbReference>
<dbReference type="InterPro" id="IPR050397">
    <property type="entry name" value="Env_Response_Regulators"/>
</dbReference>
<dbReference type="EMBL" id="DXGA01000158">
    <property type="protein sequence ID" value="HIW94368.1"/>
    <property type="molecule type" value="Genomic_DNA"/>
</dbReference>
<dbReference type="Pfam" id="PF13545">
    <property type="entry name" value="HTH_Crp_2"/>
    <property type="match status" value="1"/>
</dbReference>
<dbReference type="SUPFAM" id="SSF46785">
    <property type="entry name" value="Winged helix' DNA-binding domain"/>
    <property type="match status" value="1"/>
</dbReference>
<dbReference type="GO" id="GO:0005829">
    <property type="term" value="C:cytosol"/>
    <property type="evidence" value="ECO:0007669"/>
    <property type="project" value="TreeGrafter"/>
</dbReference>
<keyword evidence="3" id="KW-0804">Transcription</keyword>
<protein>
    <submittedName>
        <fullName evidence="5">Crp/Fnr family transcriptional regulator</fullName>
    </submittedName>
</protein>
<feature type="domain" description="Cyclic nucleotide-binding" evidence="4">
    <location>
        <begin position="19"/>
        <end position="120"/>
    </location>
</feature>
<gene>
    <name evidence="5" type="ORF">H9868_07500</name>
</gene>
<dbReference type="GO" id="GO:0003677">
    <property type="term" value="F:DNA binding"/>
    <property type="evidence" value="ECO:0007669"/>
    <property type="project" value="UniProtKB-KW"/>
</dbReference>
<dbReference type="InterPro" id="IPR014710">
    <property type="entry name" value="RmlC-like_jellyroll"/>
</dbReference>
<organism evidence="5 6">
    <name type="scientific">Candidatus Flavonifractor merdipullorum</name>
    <dbReference type="NCBI Taxonomy" id="2838590"/>
    <lineage>
        <taxon>Bacteria</taxon>
        <taxon>Bacillati</taxon>
        <taxon>Bacillota</taxon>
        <taxon>Clostridia</taxon>
        <taxon>Eubacteriales</taxon>
        <taxon>Oscillospiraceae</taxon>
        <taxon>Flavonifractor</taxon>
    </lineage>
</organism>
<dbReference type="Gene3D" id="2.60.120.10">
    <property type="entry name" value="Jelly Rolls"/>
    <property type="match status" value="1"/>
</dbReference>
<dbReference type="PROSITE" id="PS50042">
    <property type="entry name" value="CNMP_BINDING_3"/>
    <property type="match status" value="1"/>
</dbReference>
<dbReference type="Pfam" id="PF00027">
    <property type="entry name" value="cNMP_binding"/>
    <property type="match status" value="1"/>
</dbReference>
<comment type="caution">
    <text evidence="5">The sequence shown here is derived from an EMBL/GenBank/DDBJ whole genome shotgun (WGS) entry which is preliminary data.</text>
</comment>
<dbReference type="SUPFAM" id="SSF51206">
    <property type="entry name" value="cAMP-binding domain-like"/>
    <property type="match status" value="1"/>
</dbReference>
<reference evidence="5" key="1">
    <citation type="journal article" date="2021" name="PeerJ">
        <title>Extensive microbial diversity within the chicken gut microbiome revealed by metagenomics and culture.</title>
        <authorList>
            <person name="Gilroy R."/>
            <person name="Ravi A."/>
            <person name="Getino M."/>
            <person name="Pursley I."/>
            <person name="Horton D.L."/>
            <person name="Alikhan N.F."/>
            <person name="Baker D."/>
            <person name="Gharbi K."/>
            <person name="Hall N."/>
            <person name="Watson M."/>
            <person name="Adriaenssens E.M."/>
            <person name="Foster-Nyarko E."/>
            <person name="Jarju S."/>
            <person name="Secka A."/>
            <person name="Antonio M."/>
            <person name="Oren A."/>
            <person name="Chaudhuri R.R."/>
            <person name="La Ragione R."/>
            <person name="Hildebrand F."/>
            <person name="Pallen M.J."/>
        </authorList>
    </citation>
    <scope>NUCLEOTIDE SEQUENCE</scope>
    <source>
        <strain evidence="5">ChiGjej6B6-1540</strain>
    </source>
</reference>
<evidence type="ECO:0000313" key="5">
    <source>
        <dbReference type="EMBL" id="HIW94368.1"/>
    </source>
</evidence>
<evidence type="ECO:0000313" key="6">
    <source>
        <dbReference type="Proteomes" id="UP000824192"/>
    </source>
</evidence>
<dbReference type="InterPro" id="IPR018490">
    <property type="entry name" value="cNMP-bd_dom_sf"/>
</dbReference>
<evidence type="ECO:0000256" key="2">
    <source>
        <dbReference type="ARBA" id="ARBA00023125"/>
    </source>
</evidence>
<dbReference type="Proteomes" id="UP000824192">
    <property type="component" value="Unassembled WGS sequence"/>
</dbReference>
<dbReference type="InterPro" id="IPR012318">
    <property type="entry name" value="HTH_CRP"/>
</dbReference>
<dbReference type="AlphaFoldDB" id="A0A9D1RUB6"/>
<evidence type="ECO:0000256" key="1">
    <source>
        <dbReference type="ARBA" id="ARBA00023015"/>
    </source>
</evidence>
<dbReference type="PANTHER" id="PTHR24567">
    <property type="entry name" value="CRP FAMILY TRANSCRIPTIONAL REGULATORY PROTEIN"/>
    <property type="match status" value="1"/>
</dbReference>
<accession>A0A9D1RUB6</accession>
<proteinExistence type="predicted"/>
<keyword evidence="1" id="KW-0805">Transcription regulation</keyword>
<name>A0A9D1RUB6_9FIRM</name>
<evidence type="ECO:0000259" key="4">
    <source>
        <dbReference type="PROSITE" id="PS50042"/>
    </source>
</evidence>
<dbReference type="SMART" id="SM00100">
    <property type="entry name" value="cNMP"/>
    <property type="match status" value="1"/>
</dbReference>
<sequence length="231" mass="25444">MDTAGLSQREWKRLEGLFLFRGLEREGLEEMLRDPRCTRKRCTRGTVVYSPQVYASSLGVLLSGRLEVSKEHLIVSTLGPGELFGAAALFQTGGAYATTLTARTECDVVLFPQELVEELFRRDGGAAMAYIRYLSDRVRFLSGKLDQLLAGGAEARLARYLVSRGTEDGVAALDCSLTGLAARLNVSRASLYRAFATLEDLGIVNRQGRQVHILDDVRLRSLQDPSQGTEL</sequence>
<keyword evidence="2" id="KW-0238">DNA-binding</keyword>
<dbReference type="InterPro" id="IPR036390">
    <property type="entry name" value="WH_DNA-bd_sf"/>
</dbReference>
<evidence type="ECO:0000256" key="3">
    <source>
        <dbReference type="ARBA" id="ARBA00023163"/>
    </source>
</evidence>
<dbReference type="CDD" id="cd00038">
    <property type="entry name" value="CAP_ED"/>
    <property type="match status" value="1"/>
</dbReference>